<dbReference type="AlphaFoldDB" id="A0A284R2J1"/>
<dbReference type="EMBL" id="FUEG01000004">
    <property type="protein sequence ID" value="SJL02918.1"/>
    <property type="molecule type" value="Genomic_DNA"/>
</dbReference>
<accession>A0A284R2J1</accession>
<name>A0A284R2J1_ARMOS</name>
<keyword evidence="2" id="KW-1185">Reference proteome</keyword>
<reference evidence="2" key="1">
    <citation type="journal article" date="2017" name="Nat. Ecol. Evol.">
        <title>Genome expansion and lineage-specific genetic innovations in the forest pathogenic fungi Armillaria.</title>
        <authorList>
            <person name="Sipos G."/>
            <person name="Prasanna A.N."/>
            <person name="Walter M.C."/>
            <person name="O'Connor E."/>
            <person name="Balint B."/>
            <person name="Krizsan K."/>
            <person name="Kiss B."/>
            <person name="Hess J."/>
            <person name="Varga T."/>
            <person name="Slot J."/>
            <person name="Riley R."/>
            <person name="Boka B."/>
            <person name="Rigling D."/>
            <person name="Barry K."/>
            <person name="Lee J."/>
            <person name="Mihaltcheva S."/>
            <person name="LaButti K."/>
            <person name="Lipzen A."/>
            <person name="Waldron R."/>
            <person name="Moloney N.M."/>
            <person name="Sperisen C."/>
            <person name="Kredics L."/>
            <person name="Vagvoelgyi C."/>
            <person name="Patrignani A."/>
            <person name="Fitzpatrick D."/>
            <person name="Nagy I."/>
            <person name="Doyle S."/>
            <person name="Anderson J.B."/>
            <person name="Grigoriev I.V."/>
            <person name="Gueldener U."/>
            <person name="Muensterkoetter M."/>
            <person name="Nagy L.G."/>
        </authorList>
    </citation>
    <scope>NUCLEOTIDE SEQUENCE [LARGE SCALE GENOMIC DNA]</scope>
    <source>
        <strain evidence="2">C18/9</strain>
    </source>
</reference>
<gene>
    <name evidence="1" type="ORF">ARMOST_06259</name>
</gene>
<proteinExistence type="predicted"/>
<evidence type="ECO:0000313" key="1">
    <source>
        <dbReference type="EMBL" id="SJL02918.1"/>
    </source>
</evidence>
<organism evidence="1 2">
    <name type="scientific">Armillaria ostoyae</name>
    <name type="common">Armillaria root rot fungus</name>
    <dbReference type="NCBI Taxonomy" id="47428"/>
    <lineage>
        <taxon>Eukaryota</taxon>
        <taxon>Fungi</taxon>
        <taxon>Dikarya</taxon>
        <taxon>Basidiomycota</taxon>
        <taxon>Agaricomycotina</taxon>
        <taxon>Agaricomycetes</taxon>
        <taxon>Agaricomycetidae</taxon>
        <taxon>Agaricales</taxon>
        <taxon>Marasmiineae</taxon>
        <taxon>Physalacriaceae</taxon>
        <taxon>Armillaria</taxon>
    </lineage>
</organism>
<sequence length="187" mass="21035">MPPMRWRNCVEKRRSIHVAEHFDNVEKNWPQPVNLETKLDFIGFKDGYLHKSNWRRPLLSMYLPISIICGLSLPRESQLSHHFLAVSLLSSDYIYLTVSTGSLIALVEPPELSCVFRAPSLDTSMDSLLVWDKPDKGEESGASMKLPLLDSEGCVQALQPYTIFGRGLEDLEDPPIAATFKTSNSVS</sequence>
<dbReference type="Proteomes" id="UP000219338">
    <property type="component" value="Unassembled WGS sequence"/>
</dbReference>
<evidence type="ECO:0000313" key="2">
    <source>
        <dbReference type="Proteomes" id="UP000219338"/>
    </source>
</evidence>
<protein>
    <submittedName>
        <fullName evidence="1">Uncharacterized protein</fullName>
    </submittedName>
</protein>